<evidence type="ECO:0000313" key="9">
    <source>
        <dbReference type="Proteomes" id="UP000480246"/>
    </source>
</evidence>
<dbReference type="GO" id="GO:0003677">
    <property type="term" value="F:DNA binding"/>
    <property type="evidence" value="ECO:0007669"/>
    <property type="project" value="InterPro"/>
</dbReference>
<dbReference type="CDD" id="cd06171">
    <property type="entry name" value="Sigma70_r4"/>
    <property type="match status" value="1"/>
</dbReference>
<dbReference type="Proteomes" id="UP000480246">
    <property type="component" value="Unassembled WGS sequence"/>
</dbReference>
<comment type="caution">
    <text evidence="8">The sequence shown here is derived from an EMBL/GenBank/DDBJ whole genome shotgun (WGS) entry which is preliminary data.</text>
</comment>
<dbReference type="GO" id="GO:0006352">
    <property type="term" value="P:DNA-templated transcription initiation"/>
    <property type="evidence" value="ECO:0007669"/>
    <property type="project" value="InterPro"/>
</dbReference>
<dbReference type="InterPro" id="IPR039425">
    <property type="entry name" value="RNA_pol_sigma-70-like"/>
</dbReference>
<dbReference type="Gene3D" id="3.10.450.50">
    <property type="match status" value="1"/>
</dbReference>
<dbReference type="InterPro" id="IPR013249">
    <property type="entry name" value="RNA_pol_sigma70_r4_t2"/>
</dbReference>
<dbReference type="Gene3D" id="1.10.10.10">
    <property type="entry name" value="Winged helix-like DNA-binding domain superfamily/Winged helix DNA-binding domain"/>
    <property type="match status" value="1"/>
</dbReference>
<reference evidence="8 9" key="1">
    <citation type="submission" date="2019-10" db="EMBL/GenBank/DDBJ databases">
        <title>Gracilibacillus sp. nov. isolated from rice seeds.</title>
        <authorList>
            <person name="He S."/>
        </authorList>
    </citation>
    <scope>NUCLEOTIDE SEQUENCE [LARGE SCALE GENOMIC DNA]</scope>
    <source>
        <strain evidence="8 9">TD8</strain>
    </source>
</reference>
<dbReference type="Gene3D" id="1.10.1740.10">
    <property type="match status" value="1"/>
</dbReference>
<dbReference type="InterPro" id="IPR032710">
    <property type="entry name" value="NTF2-like_dom_sf"/>
</dbReference>
<dbReference type="InterPro" id="IPR014284">
    <property type="entry name" value="RNA_pol_sigma-70_dom"/>
</dbReference>
<keyword evidence="9" id="KW-1185">Reference proteome</keyword>
<dbReference type="InterPro" id="IPR013324">
    <property type="entry name" value="RNA_pol_sigma_r3/r4-like"/>
</dbReference>
<dbReference type="EMBL" id="WEID01000020">
    <property type="protein sequence ID" value="KAB8138300.1"/>
    <property type="molecule type" value="Genomic_DNA"/>
</dbReference>
<protein>
    <submittedName>
        <fullName evidence="8">Sigma-70 family RNA polymerase sigma factor</fullName>
    </submittedName>
</protein>
<name>A0A7C8GUV6_9BACI</name>
<accession>A0A7C8GUV6</accession>
<gene>
    <name evidence="8" type="ORF">F9U64_05570</name>
</gene>
<comment type="subunit">
    <text evidence="2">Interacts transiently with the RNA polymerase catalytic core formed by RpoA, RpoB, RpoC and RpoZ (2 alpha, 1 beta, 1 beta' and 1 omega subunit) to form the RNA polymerase holoenzyme that can initiate transcription.</text>
</comment>
<dbReference type="NCBIfam" id="TIGR02960">
    <property type="entry name" value="SigX5"/>
    <property type="match status" value="1"/>
</dbReference>
<dbReference type="SUPFAM" id="SSF88659">
    <property type="entry name" value="Sigma3 and sigma4 domains of RNA polymerase sigma factors"/>
    <property type="match status" value="1"/>
</dbReference>
<dbReference type="InterPro" id="IPR036388">
    <property type="entry name" value="WH-like_DNA-bd_sf"/>
</dbReference>
<dbReference type="OrthoDB" id="9794508at2"/>
<evidence type="ECO:0000256" key="2">
    <source>
        <dbReference type="ARBA" id="ARBA00011344"/>
    </source>
</evidence>
<evidence type="ECO:0000259" key="7">
    <source>
        <dbReference type="Pfam" id="PF08281"/>
    </source>
</evidence>
<evidence type="ECO:0000256" key="3">
    <source>
        <dbReference type="ARBA" id="ARBA00023015"/>
    </source>
</evidence>
<dbReference type="SUPFAM" id="SSF54427">
    <property type="entry name" value="NTF2-like"/>
    <property type="match status" value="1"/>
</dbReference>
<keyword evidence="5" id="KW-0804">Transcription</keyword>
<evidence type="ECO:0000259" key="6">
    <source>
        <dbReference type="Pfam" id="PF04542"/>
    </source>
</evidence>
<organism evidence="8 9">
    <name type="scientific">Gracilibacillus oryzae</name>
    <dbReference type="NCBI Taxonomy" id="1672701"/>
    <lineage>
        <taxon>Bacteria</taxon>
        <taxon>Bacillati</taxon>
        <taxon>Bacillota</taxon>
        <taxon>Bacilli</taxon>
        <taxon>Bacillales</taxon>
        <taxon>Bacillaceae</taxon>
        <taxon>Gracilibacillus</taxon>
    </lineage>
</organism>
<evidence type="ECO:0000256" key="4">
    <source>
        <dbReference type="ARBA" id="ARBA00023082"/>
    </source>
</evidence>
<feature type="domain" description="RNA polymerase sigma factor 70 region 4 type 2" evidence="7">
    <location>
        <begin position="127"/>
        <end position="177"/>
    </location>
</feature>
<dbReference type="PANTHER" id="PTHR43133">
    <property type="entry name" value="RNA POLYMERASE ECF-TYPE SIGMA FACTO"/>
    <property type="match status" value="1"/>
</dbReference>
<keyword evidence="4" id="KW-0731">Sigma factor</keyword>
<dbReference type="RefSeq" id="WP_153402021.1">
    <property type="nucleotide sequence ID" value="NZ_ML762426.1"/>
</dbReference>
<dbReference type="PANTHER" id="PTHR43133:SF65">
    <property type="entry name" value="ECF RNA POLYMERASE SIGMA FACTOR SIGG"/>
    <property type="match status" value="1"/>
</dbReference>
<dbReference type="SUPFAM" id="SSF88946">
    <property type="entry name" value="Sigma2 domain of RNA polymerase sigma factors"/>
    <property type="match status" value="1"/>
</dbReference>
<dbReference type="Pfam" id="PF08281">
    <property type="entry name" value="Sigma70_r4_2"/>
    <property type="match status" value="1"/>
</dbReference>
<evidence type="ECO:0000313" key="8">
    <source>
        <dbReference type="EMBL" id="KAB8138300.1"/>
    </source>
</evidence>
<feature type="domain" description="RNA polymerase sigma-70 region 2" evidence="6">
    <location>
        <begin position="10"/>
        <end position="78"/>
    </location>
</feature>
<dbReference type="InterPro" id="IPR007627">
    <property type="entry name" value="RNA_pol_sigma70_r2"/>
</dbReference>
<dbReference type="NCBIfam" id="NF006089">
    <property type="entry name" value="PRK08241.1"/>
    <property type="match status" value="1"/>
</dbReference>
<comment type="similarity">
    <text evidence="1">Belongs to the sigma-70 factor family. ECF subfamily.</text>
</comment>
<dbReference type="Pfam" id="PF04542">
    <property type="entry name" value="Sigma70_r2"/>
    <property type="match status" value="1"/>
</dbReference>
<dbReference type="NCBIfam" id="TIGR02937">
    <property type="entry name" value="sigma70-ECF"/>
    <property type="match status" value="1"/>
</dbReference>
<evidence type="ECO:0000256" key="1">
    <source>
        <dbReference type="ARBA" id="ARBA00010641"/>
    </source>
</evidence>
<proteinExistence type="inferred from homology"/>
<dbReference type="InterPro" id="IPR013325">
    <property type="entry name" value="RNA_pol_sigma_r2"/>
</dbReference>
<dbReference type="AlphaFoldDB" id="A0A7C8GUV6"/>
<keyword evidence="3" id="KW-0805">Transcription regulation</keyword>
<sequence>MSHKHGEINMIEELRPELTGYCYRMMGSIFEAEDAVQDTLVRVWQNWDQLRQHSSRRAWVYRVATNVCLDKLRNAKRRALPMDISGPSTSITEPKDKLPKDSWIWPAPDTVGDPLNIVVSRETIRLSFVAILQLLPPRQRAVLILNDVFRWSASETADVLGMTVAAVNSALQRARRTIAHSNLQSEKLQDGVFTVDQLLLTRYVEAFEQYDIDALLALFNENGSLSMPPFTMWVRGKSNLLKFYNTTRSHCLGSKLLPIRANGNCSAYAQYVPNGREGLLTPWAIHIPEMSNGKITHIHHFIDTELFVRFGLPTEIDAHRNFAKNR</sequence>
<evidence type="ECO:0000256" key="5">
    <source>
        <dbReference type="ARBA" id="ARBA00023163"/>
    </source>
</evidence>
<dbReference type="InterPro" id="IPR014305">
    <property type="entry name" value="RNA_pol_sigma-G_actinobac"/>
</dbReference>
<dbReference type="GO" id="GO:0016987">
    <property type="term" value="F:sigma factor activity"/>
    <property type="evidence" value="ECO:0007669"/>
    <property type="project" value="UniProtKB-KW"/>
</dbReference>